<organism evidence="2 3">
    <name type="scientific">Saccoglossus kowalevskii</name>
    <name type="common">Acorn worm</name>
    <dbReference type="NCBI Taxonomy" id="10224"/>
    <lineage>
        <taxon>Eukaryota</taxon>
        <taxon>Metazoa</taxon>
        <taxon>Hemichordata</taxon>
        <taxon>Enteropneusta</taxon>
        <taxon>Harrimaniidae</taxon>
        <taxon>Saccoglossus</taxon>
    </lineage>
</organism>
<dbReference type="GeneID" id="100369001"/>
<dbReference type="PANTHER" id="PTHR23024">
    <property type="entry name" value="ARYLACETAMIDE DEACETYLASE"/>
    <property type="match status" value="1"/>
</dbReference>
<protein>
    <submittedName>
        <fullName evidence="3">AB hydrolase superfamily protein C1039.03-like</fullName>
    </submittedName>
</protein>
<keyword evidence="2" id="KW-1185">Reference proteome</keyword>
<dbReference type="InterPro" id="IPR029058">
    <property type="entry name" value="AB_hydrolase_fold"/>
</dbReference>
<dbReference type="Pfam" id="PF07859">
    <property type="entry name" value="Abhydrolase_3"/>
    <property type="match status" value="1"/>
</dbReference>
<feature type="domain" description="Alpha/beta hydrolase fold-3" evidence="1">
    <location>
        <begin position="90"/>
        <end position="182"/>
    </location>
</feature>
<dbReference type="Proteomes" id="UP000694865">
    <property type="component" value="Unplaced"/>
</dbReference>
<gene>
    <name evidence="3" type="primary">LOC100369001</name>
</gene>
<evidence type="ECO:0000313" key="3">
    <source>
        <dbReference type="RefSeq" id="XP_002741066.1"/>
    </source>
</evidence>
<dbReference type="Gene3D" id="3.40.50.1820">
    <property type="entry name" value="alpha/beta hydrolase"/>
    <property type="match status" value="1"/>
</dbReference>
<dbReference type="InterPro" id="IPR013094">
    <property type="entry name" value="AB_hydrolase_3"/>
</dbReference>
<feature type="non-terminal residue" evidence="3">
    <location>
        <position position="188"/>
    </location>
</feature>
<dbReference type="PANTHER" id="PTHR23024:SF24">
    <property type="entry name" value="ALPHA_BETA HYDROLASE FOLD-3 DOMAIN-CONTAINING PROTEIN"/>
    <property type="match status" value="1"/>
</dbReference>
<evidence type="ECO:0000259" key="1">
    <source>
        <dbReference type="Pfam" id="PF07859"/>
    </source>
</evidence>
<proteinExistence type="predicted"/>
<name>A0ABM0GZU7_SACKO</name>
<dbReference type="RefSeq" id="XP_002741066.1">
    <property type="nucleotide sequence ID" value="XM_002741020.1"/>
</dbReference>
<accession>A0ABM0GZU7</accession>
<reference evidence="3" key="1">
    <citation type="submission" date="2025-08" db="UniProtKB">
        <authorList>
            <consortium name="RefSeq"/>
        </authorList>
    </citation>
    <scope>IDENTIFICATION</scope>
    <source>
        <tissue evidence="3">Testes</tissue>
    </source>
</reference>
<dbReference type="InterPro" id="IPR050466">
    <property type="entry name" value="Carboxylest/Gibb_receptor"/>
</dbReference>
<sequence length="188" mass="20320">MAVSKHTLDEESEYFLDLINATAGTKPPSELSVEEARYHDDATSRLFGGEIVFDGDINDIKTEHNIAGKSVCIIVRVYKPTICQDDPPILIYFHGGGFVMGQLHSVETTCKKIACLSKCIVVSVDYRLAPEYKYPTCFYDGICTTKWVIGNKTTIGGNEQSIVGVCGSSAGGTIAAVVAIEVPSVSFQ</sequence>
<evidence type="ECO:0000313" key="2">
    <source>
        <dbReference type="Proteomes" id="UP000694865"/>
    </source>
</evidence>
<dbReference type="SUPFAM" id="SSF53474">
    <property type="entry name" value="alpha/beta-Hydrolases"/>
    <property type="match status" value="1"/>
</dbReference>